<keyword evidence="3" id="KW-1185">Reference proteome</keyword>
<accession>A0ABD1LIX9</accession>
<keyword evidence="1" id="KW-0812">Transmembrane</keyword>
<name>A0ABD1LIX9_9FABA</name>
<evidence type="ECO:0000313" key="2">
    <source>
        <dbReference type="EMBL" id="KAL2323486.1"/>
    </source>
</evidence>
<dbReference type="EMBL" id="JBGMDY010000009">
    <property type="protein sequence ID" value="KAL2323486.1"/>
    <property type="molecule type" value="Genomic_DNA"/>
</dbReference>
<evidence type="ECO:0000313" key="3">
    <source>
        <dbReference type="Proteomes" id="UP001603857"/>
    </source>
</evidence>
<organism evidence="2 3">
    <name type="scientific">Flemingia macrophylla</name>
    <dbReference type="NCBI Taxonomy" id="520843"/>
    <lineage>
        <taxon>Eukaryota</taxon>
        <taxon>Viridiplantae</taxon>
        <taxon>Streptophyta</taxon>
        <taxon>Embryophyta</taxon>
        <taxon>Tracheophyta</taxon>
        <taxon>Spermatophyta</taxon>
        <taxon>Magnoliopsida</taxon>
        <taxon>eudicotyledons</taxon>
        <taxon>Gunneridae</taxon>
        <taxon>Pentapetalae</taxon>
        <taxon>rosids</taxon>
        <taxon>fabids</taxon>
        <taxon>Fabales</taxon>
        <taxon>Fabaceae</taxon>
        <taxon>Papilionoideae</taxon>
        <taxon>50 kb inversion clade</taxon>
        <taxon>NPAAA clade</taxon>
        <taxon>indigoferoid/millettioid clade</taxon>
        <taxon>Phaseoleae</taxon>
        <taxon>Flemingia</taxon>
    </lineage>
</organism>
<keyword evidence="1" id="KW-1133">Transmembrane helix</keyword>
<keyword evidence="1" id="KW-0472">Membrane</keyword>
<evidence type="ECO:0008006" key="4">
    <source>
        <dbReference type="Google" id="ProtNLM"/>
    </source>
</evidence>
<sequence>MNQIRRYQRILILSLLFLSVVAPLLFVTPLGKFLSLSLSSRACLLAMSLSICLHSRLLLRFILCVSVTVVSGRREFFEDLYRAVRISIHTSLLICLVVRKEFELEEI</sequence>
<gene>
    <name evidence="2" type="ORF">Fmac_027865</name>
</gene>
<evidence type="ECO:0000256" key="1">
    <source>
        <dbReference type="SAM" id="Phobius"/>
    </source>
</evidence>
<protein>
    <recommendedName>
        <fullName evidence="4">Succinate dehydrogenase subunit 4</fullName>
    </recommendedName>
</protein>
<reference evidence="2 3" key="1">
    <citation type="submission" date="2024-08" db="EMBL/GenBank/DDBJ databases">
        <title>Insights into the chromosomal genome structure of Flemingia macrophylla.</title>
        <authorList>
            <person name="Ding Y."/>
            <person name="Zhao Y."/>
            <person name="Bi W."/>
            <person name="Wu M."/>
            <person name="Zhao G."/>
            <person name="Gong Y."/>
            <person name="Li W."/>
            <person name="Zhang P."/>
        </authorList>
    </citation>
    <scope>NUCLEOTIDE SEQUENCE [LARGE SCALE GENOMIC DNA]</scope>
    <source>
        <strain evidence="2">DYQJB</strain>
        <tissue evidence="2">Leaf</tissue>
    </source>
</reference>
<dbReference type="Proteomes" id="UP001603857">
    <property type="component" value="Unassembled WGS sequence"/>
</dbReference>
<dbReference type="AlphaFoldDB" id="A0ABD1LIX9"/>
<feature type="transmembrane region" description="Helical" evidence="1">
    <location>
        <begin position="7"/>
        <end position="27"/>
    </location>
</feature>
<proteinExistence type="predicted"/>
<comment type="caution">
    <text evidence="2">The sequence shown here is derived from an EMBL/GenBank/DDBJ whole genome shotgun (WGS) entry which is preliminary data.</text>
</comment>